<evidence type="ECO:0000259" key="13">
    <source>
        <dbReference type="Pfam" id="PF00294"/>
    </source>
</evidence>
<dbReference type="PROSITE" id="PS00584">
    <property type="entry name" value="PFKB_KINASES_2"/>
    <property type="match status" value="1"/>
</dbReference>
<dbReference type="SUPFAM" id="SSF53613">
    <property type="entry name" value="Ribokinase-like"/>
    <property type="match status" value="1"/>
</dbReference>
<keyword evidence="15" id="KW-1185">Reference proteome</keyword>
<evidence type="ECO:0000256" key="2">
    <source>
        <dbReference type="ARBA" id="ARBA00012035"/>
    </source>
</evidence>
<evidence type="ECO:0000256" key="10">
    <source>
        <dbReference type="ARBA" id="ARBA00022958"/>
    </source>
</evidence>
<dbReference type="GO" id="GO:0005524">
    <property type="term" value="F:ATP binding"/>
    <property type="evidence" value="ECO:0007669"/>
    <property type="project" value="UniProtKB-UniRule"/>
</dbReference>
<feature type="binding site" evidence="12">
    <location>
        <begin position="17"/>
        <end position="19"/>
    </location>
    <ligand>
        <name>substrate</name>
    </ligand>
</feature>
<dbReference type="GO" id="GO:0005737">
    <property type="term" value="C:cytoplasm"/>
    <property type="evidence" value="ECO:0007669"/>
    <property type="project" value="UniProtKB-SubCell"/>
</dbReference>
<keyword evidence="12" id="KW-0963">Cytoplasm</keyword>
<dbReference type="Pfam" id="PF00294">
    <property type="entry name" value="PfkB"/>
    <property type="match status" value="1"/>
</dbReference>
<organism evidence="14 15">
    <name type="scientific">Acidilobus saccharovorans (strain DSM 16705 / JCM 18335 / VKM B-2471 / 345-15)</name>
    <dbReference type="NCBI Taxonomy" id="666510"/>
    <lineage>
        <taxon>Archaea</taxon>
        <taxon>Thermoproteota</taxon>
        <taxon>Thermoprotei</taxon>
        <taxon>Acidilobales</taxon>
        <taxon>Acidilobaceae</taxon>
        <taxon>Acidilobus</taxon>
    </lineage>
</organism>
<dbReference type="GO" id="GO:0004747">
    <property type="term" value="F:ribokinase activity"/>
    <property type="evidence" value="ECO:0007669"/>
    <property type="project" value="UniProtKB-UniRule"/>
</dbReference>
<dbReference type="InParanoid" id="D9Q1D1"/>
<comment type="similarity">
    <text evidence="1">Belongs to the carbohydrate kinase pfkB family.</text>
</comment>
<dbReference type="FunCoup" id="D9Q1D1">
    <property type="interactions" value="147"/>
</dbReference>
<feature type="domain" description="Carbohydrate kinase PfkB" evidence="13">
    <location>
        <begin position="9"/>
        <end position="281"/>
    </location>
</feature>
<dbReference type="InterPro" id="IPR002139">
    <property type="entry name" value="Ribo/fructo_kinase"/>
</dbReference>
<accession>D9Q1D1</accession>
<evidence type="ECO:0000313" key="14">
    <source>
        <dbReference type="EMBL" id="ADL19119.1"/>
    </source>
</evidence>
<dbReference type="OrthoDB" id="26949at2157"/>
<evidence type="ECO:0000256" key="12">
    <source>
        <dbReference type="HAMAP-Rule" id="MF_01987"/>
    </source>
</evidence>
<dbReference type="InterPro" id="IPR029056">
    <property type="entry name" value="Ribokinase-like"/>
</dbReference>
<evidence type="ECO:0000256" key="9">
    <source>
        <dbReference type="ARBA" id="ARBA00022842"/>
    </source>
</evidence>
<evidence type="ECO:0000256" key="1">
    <source>
        <dbReference type="ARBA" id="ARBA00005380"/>
    </source>
</evidence>
<comment type="function">
    <text evidence="12">Catalyzes the phosphorylation of ribose at O-5 in a reaction requiring ATP and magnesium. The resulting D-ribose-5-phosphate can then be used either for sythesis of nucleotides, histidine, and tryptophan, or as a component of the pentose phosphate pathway.</text>
</comment>
<dbReference type="GO" id="GO:0019303">
    <property type="term" value="P:D-ribose catabolic process"/>
    <property type="evidence" value="ECO:0007669"/>
    <property type="project" value="UniProtKB-UniRule"/>
</dbReference>
<dbReference type="EC" id="2.7.1.15" evidence="2 12"/>
<feature type="binding site" evidence="12">
    <location>
        <position position="182"/>
    </location>
    <ligand>
        <name>ATP</name>
        <dbReference type="ChEBI" id="CHEBI:30616"/>
    </ligand>
</feature>
<dbReference type="PANTHER" id="PTHR10584:SF166">
    <property type="entry name" value="RIBOKINASE"/>
    <property type="match status" value="1"/>
</dbReference>
<dbReference type="Proteomes" id="UP000000346">
    <property type="component" value="Chromosome"/>
</dbReference>
<dbReference type="AlphaFoldDB" id="D9Q1D1"/>
<evidence type="ECO:0000256" key="7">
    <source>
        <dbReference type="ARBA" id="ARBA00022777"/>
    </source>
</evidence>
<dbReference type="eggNOG" id="arCOG00014">
    <property type="taxonomic scope" value="Archaea"/>
</dbReference>
<dbReference type="STRING" id="666510.ASAC_0713"/>
<keyword evidence="4 12" id="KW-0808">Transferase</keyword>
<comment type="caution">
    <text evidence="12">Lacks conserved residue(s) required for the propagation of feature annotation.</text>
</comment>
<comment type="similarity">
    <text evidence="12">Belongs to the carbohydrate kinase PfkB family. Ribokinase subfamily.</text>
</comment>
<comment type="cofactor">
    <cofactor evidence="12">
        <name>Mg(2+)</name>
        <dbReference type="ChEBI" id="CHEBI:18420"/>
    </cofactor>
    <text evidence="12">Requires a divalent cation, most likely magnesium in vivo, as an electrophilic catalyst to aid phosphoryl group transfer. It is the chelate of the metal and the nucleotide that is the actual substrate.</text>
</comment>
<feature type="binding site" evidence="12">
    <location>
        <position position="278"/>
    </location>
    <ligand>
        <name>K(+)</name>
        <dbReference type="ChEBI" id="CHEBI:29103"/>
    </ligand>
</feature>
<keyword evidence="9 12" id="KW-0460">Magnesium</keyword>
<dbReference type="HAMAP" id="MF_01987">
    <property type="entry name" value="Ribokinase"/>
    <property type="match status" value="1"/>
</dbReference>
<dbReference type="EMBL" id="CP001742">
    <property type="protein sequence ID" value="ADL19119.1"/>
    <property type="molecule type" value="Genomic_DNA"/>
</dbReference>
<dbReference type="InterPro" id="IPR002173">
    <property type="entry name" value="Carboh/pur_kinase_PfkB_CS"/>
</dbReference>
<dbReference type="CDD" id="cd01174">
    <property type="entry name" value="ribokinase"/>
    <property type="match status" value="1"/>
</dbReference>
<keyword evidence="6 12" id="KW-0547">Nucleotide-binding</keyword>
<keyword evidence="11 12" id="KW-0119">Carbohydrate metabolism</keyword>
<keyword evidence="5 12" id="KW-0479">Metal-binding</keyword>
<feature type="binding site" evidence="12">
    <location>
        <position position="141"/>
    </location>
    <ligand>
        <name>substrate</name>
    </ligand>
</feature>
<dbReference type="InterPro" id="IPR011877">
    <property type="entry name" value="Ribokinase"/>
</dbReference>
<comment type="catalytic activity">
    <reaction evidence="12">
        <text>D-ribose + ATP = D-ribose 5-phosphate + ADP + H(+)</text>
        <dbReference type="Rhea" id="RHEA:13697"/>
        <dbReference type="ChEBI" id="CHEBI:15378"/>
        <dbReference type="ChEBI" id="CHEBI:30616"/>
        <dbReference type="ChEBI" id="CHEBI:47013"/>
        <dbReference type="ChEBI" id="CHEBI:78346"/>
        <dbReference type="ChEBI" id="CHEBI:456216"/>
        <dbReference type="EC" id="2.7.1.15"/>
    </reaction>
</comment>
<dbReference type="KEGG" id="asc:ASAC_0713"/>
<dbReference type="GeneID" id="9498946"/>
<protein>
    <recommendedName>
        <fullName evidence="3 12">Ribokinase</fullName>
        <shortName evidence="12">RK</shortName>
        <ecNumber evidence="2 12">2.7.1.15</ecNumber>
    </recommendedName>
</protein>
<name>D9Q1D1_ACIS3</name>
<dbReference type="PANTHER" id="PTHR10584">
    <property type="entry name" value="SUGAR KINASE"/>
    <property type="match status" value="1"/>
</dbReference>
<evidence type="ECO:0000256" key="3">
    <source>
        <dbReference type="ARBA" id="ARBA00016943"/>
    </source>
</evidence>
<evidence type="ECO:0000313" key="15">
    <source>
        <dbReference type="Proteomes" id="UP000000346"/>
    </source>
</evidence>
<feature type="active site" description="Proton acceptor" evidence="12">
    <location>
        <position position="245"/>
    </location>
</feature>
<feature type="binding site" evidence="12">
    <location>
        <position position="239"/>
    </location>
    <ligand>
        <name>K(+)</name>
        <dbReference type="ChEBI" id="CHEBI:29103"/>
    </ligand>
</feature>
<feature type="binding site" evidence="12">
    <location>
        <begin position="45"/>
        <end position="49"/>
    </location>
    <ligand>
        <name>substrate</name>
    </ligand>
</feature>
<evidence type="ECO:0000256" key="6">
    <source>
        <dbReference type="ARBA" id="ARBA00022741"/>
    </source>
</evidence>
<dbReference type="GO" id="GO:0046872">
    <property type="term" value="F:metal ion binding"/>
    <property type="evidence" value="ECO:0007669"/>
    <property type="project" value="UniProtKB-KW"/>
</dbReference>
<feature type="binding site" evidence="12">
    <location>
        <position position="241"/>
    </location>
    <ligand>
        <name>K(+)</name>
        <dbReference type="ChEBI" id="CHEBI:29103"/>
    </ligand>
</feature>
<comment type="pathway">
    <text evidence="12">Carbohydrate metabolism; D-ribose degradation; D-ribose 5-phosphate from beta-D-ribopyranose: step 2/2.</text>
</comment>
<keyword evidence="7 12" id="KW-0418">Kinase</keyword>
<feature type="binding site" evidence="12">
    <location>
        <begin position="212"/>
        <end position="217"/>
    </location>
    <ligand>
        <name>ATP</name>
        <dbReference type="ChEBI" id="CHEBI:30616"/>
    </ligand>
</feature>
<dbReference type="PRINTS" id="PR00990">
    <property type="entry name" value="RIBOKINASE"/>
</dbReference>
<feature type="binding site" evidence="12">
    <location>
        <position position="275"/>
    </location>
    <ligand>
        <name>K(+)</name>
        <dbReference type="ChEBI" id="CHEBI:29103"/>
    </ligand>
</feature>
<gene>
    <name evidence="12" type="primary">rbsK</name>
    <name evidence="14" type="ordered locus">ASAC_0713</name>
</gene>
<dbReference type="UniPathway" id="UPA00916">
    <property type="reaction ID" value="UER00889"/>
</dbReference>
<proteinExistence type="inferred from homology"/>
<dbReference type="RefSeq" id="WP_013266631.1">
    <property type="nucleotide sequence ID" value="NC_014374.1"/>
</dbReference>
<dbReference type="HOGENOM" id="CLU_027634_2_2_2"/>
<feature type="binding site" evidence="12">
    <location>
        <position position="245"/>
    </location>
    <ligand>
        <name>substrate</name>
    </ligand>
</feature>
<keyword evidence="10 12" id="KW-0630">Potassium</keyword>
<dbReference type="InterPro" id="IPR011611">
    <property type="entry name" value="PfkB_dom"/>
</dbReference>
<comment type="activity regulation">
    <text evidence="12">Activated by a monovalent cation that binds near, but not in, the active site. The most likely occupant of the site in vivo is potassium. Ion binding induces a conformational change that may alter substrate affinity.</text>
</comment>
<evidence type="ECO:0000256" key="4">
    <source>
        <dbReference type="ARBA" id="ARBA00022679"/>
    </source>
</evidence>
<reference evidence="14 15" key="1">
    <citation type="journal article" date="2010" name="Appl. Environ. Microbiol.">
        <title>The genome sequence of the crenarchaeon Acidilobus saccharovorans supports a new order, Acidilobales, and suggests an important ecological role in terrestrial acidic hot springs.</title>
        <authorList>
            <person name="Mardanov A.V."/>
            <person name="Svetlitchnyi V.A."/>
            <person name="Beletsky A.V."/>
            <person name="Prokofeva M.I."/>
            <person name="Bonch-Osmolovskaya E.A."/>
            <person name="Ravin N.V."/>
            <person name="Skryabin K.G."/>
        </authorList>
    </citation>
    <scope>NUCLEOTIDE SEQUENCE [LARGE SCALE GENOMIC DNA]</scope>
    <source>
        <strain evidence="15">DSM 16705 / JCM 18335 / VKM B-2471 / 345-15</strain>
    </source>
</reference>
<dbReference type="Gene3D" id="3.40.1190.20">
    <property type="match status" value="1"/>
</dbReference>
<feature type="binding site" evidence="12">
    <location>
        <position position="280"/>
    </location>
    <ligand>
        <name>K(+)</name>
        <dbReference type="ChEBI" id="CHEBI:29103"/>
    </ligand>
</feature>
<feature type="binding site" evidence="12">
    <location>
        <begin position="244"/>
        <end position="245"/>
    </location>
    <ligand>
        <name>ATP</name>
        <dbReference type="ChEBI" id="CHEBI:30616"/>
    </ligand>
</feature>
<comment type="subcellular location">
    <subcellularLocation>
        <location evidence="12">Cytoplasm</location>
    </subcellularLocation>
</comment>
<evidence type="ECO:0000256" key="5">
    <source>
        <dbReference type="ARBA" id="ARBA00022723"/>
    </source>
</evidence>
<keyword evidence="8 12" id="KW-0067">ATP-binding</keyword>
<sequence>MPAAAVRPQLTSVGSYNVDYYIVVDRLPMPGETLKARELYVGHGGKGSNQAVSAARLGASARLIAAVGNDEEGREALRFLSSEGVDASGVSVKPARTGRAYIIVGGGQNMIVVDPGANSMLSEEDVLRSLPRGGALMASLEVPLSAVRAALEAFNGVRVLNPAPATPEARDLARLADVITPNEVEALQLTGASSPAEAAERLLELVPAVVITLGERGALVAERGRGKAIIEAPRVEAVDPTGAGDAFNAALAHSLACGLDLVEATSVAVRAASYKVTRKGALGLRASELLSLGLEIPCSR</sequence>
<comment type="subunit">
    <text evidence="12">Homodimer.</text>
</comment>
<evidence type="ECO:0000256" key="11">
    <source>
        <dbReference type="ARBA" id="ARBA00023277"/>
    </source>
</evidence>
<evidence type="ECO:0000256" key="8">
    <source>
        <dbReference type="ARBA" id="ARBA00022840"/>
    </source>
</evidence>